<keyword evidence="4 7" id="KW-0863">Zinc-finger</keyword>
<gene>
    <name evidence="10" type="ORF">OXX778_LOCUS4279</name>
</gene>
<organism evidence="10 11">
    <name type="scientific">Brachionus calyciflorus</name>
    <dbReference type="NCBI Taxonomy" id="104777"/>
    <lineage>
        <taxon>Eukaryota</taxon>
        <taxon>Metazoa</taxon>
        <taxon>Spiralia</taxon>
        <taxon>Gnathifera</taxon>
        <taxon>Rotifera</taxon>
        <taxon>Eurotatoria</taxon>
        <taxon>Monogononta</taxon>
        <taxon>Pseudotrocha</taxon>
        <taxon>Ploima</taxon>
        <taxon>Brachionidae</taxon>
        <taxon>Brachionus</taxon>
    </lineage>
</organism>
<evidence type="ECO:0000313" key="11">
    <source>
        <dbReference type="Proteomes" id="UP000663879"/>
    </source>
</evidence>
<dbReference type="GO" id="GO:0008270">
    <property type="term" value="F:zinc ion binding"/>
    <property type="evidence" value="ECO:0007669"/>
    <property type="project" value="UniProtKB-KW"/>
</dbReference>
<dbReference type="SUPFAM" id="SSF57850">
    <property type="entry name" value="RING/U-box"/>
    <property type="match status" value="1"/>
</dbReference>
<dbReference type="PROSITE" id="PS00518">
    <property type="entry name" value="ZF_RING_1"/>
    <property type="match status" value="1"/>
</dbReference>
<comment type="caution">
    <text evidence="10">The sequence shown here is derived from an EMBL/GenBank/DDBJ whole genome shotgun (WGS) entry which is preliminary data.</text>
</comment>
<dbReference type="OrthoDB" id="5870824at2759"/>
<accession>A0A813PNE2</accession>
<dbReference type="Proteomes" id="UP000663879">
    <property type="component" value="Unassembled WGS sequence"/>
</dbReference>
<dbReference type="InterPro" id="IPR013083">
    <property type="entry name" value="Znf_RING/FYVE/PHD"/>
</dbReference>
<dbReference type="InterPro" id="IPR011989">
    <property type="entry name" value="ARM-like"/>
</dbReference>
<evidence type="ECO:0000259" key="9">
    <source>
        <dbReference type="PROSITE" id="PS50089"/>
    </source>
</evidence>
<keyword evidence="2" id="KW-0813">Transport</keyword>
<feature type="domain" description="RING-type" evidence="9">
    <location>
        <begin position="14"/>
        <end position="56"/>
    </location>
</feature>
<keyword evidence="11" id="KW-1185">Reference proteome</keyword>
<feature type="repeat" description="ARM" evidence="8">
    <location>
        <begin position="222"/>
        <end position="264"/>
    </location>
</feature>
<dbReference type="InterPro" id="IPR017907">
    <property type="entry name" value="Znf_RING_CS"/>
</dbReference>
<feature type="repeat" description="ARM" evidence="8">
    <location>
        <begin position="264"/>
        <end position="293"/>
    </location>
</feature>
<dbReference type="PROSITE" id="PS50089">
    <property type="entry name" value="ZF_RING_2"/>
    <property type="match status" value="1"/>
</dbReference>
<dbReference type="Gene3D" id="3.30.40.10">
    <property type="entry name" value="Zinc/RING finger domain, C3HC4 (zinc finger)"/>
    <property type="match status" value="1"/>
</dbReference>
<evidence type="ECO:0000256" key="6">
    <source>
        <dbReference type="ARBA" id="ARBA00022927"/>
    </source>
</evidence>
<evidence type="ECO:0000256" key="2">
    <source>
        <dbReference type="ARBA" id="ARBA00022448"/>
    </source>
</evidence>
<proteinExistence type="inferred from homology"/>
<evidence type="ECO:0000256" key="8">
    <source>
        <dbReference type="PROSITE-ProRule" id="PRU00259"/>
    </source>
</evidence>
<evidence type="ECO:0000256" key="5">
    <source>
        <dbReference type="ARBA" id="ARBA00022833"/>
    </source>
</evidence>
<sequence length="574" mass="65205">MVIFIDRKKEQTHCFLCNNNYDKNSHKPKCLIPCGHTYCKACISTFDKKTKKCPRCIMYYNQIIPDYEMIDIIISKKIQPGLVDSSKSKSDSIPEITVIENEKIENKKYDEDERPVLKLQNSIRESPRGKNDQEEKKLKPEVIHLIMEGTKSQQLMGVKFVRKILSDENNPPIDEIIKSGLVLKLTELLKSNDSSLQFESAWALTNIVSGNSEQTKCVVDTGAVPVFISLISSQFENIQEQSIWALGNIAGDGAEMRDLVIDQGILEPLIKILNGPKKGITFMRNSSWCLSNLCRGKPSVQLDKIKPIVSILNKLLIDFENDDGVVQDTLWTISYLSDGDNDRIQFILENIDLELISKKLSSKDHRTVIPALRIFGNIASGTDQQTQIILELDVLSYLKLFLTNSNRTVLKETCWTLSNITAGTRPQIQKVIDYELFPKIIELAQNGEFKIKKEALWIIANAFSGGSEDQLDYLCNLNVLMTIRDNLKEIDDNAIRSLCLCVLESLNEKSHNVFKKSMKDLEIVEIVESLINSNNKEISEKANKILEVFLSDSSDYELYEENDLDFDDDKDVIS</sequence>
<evidence type="ECO:0000256" key="3">
    <source>
        <dbReference type="ARBA" id="ARBA00022723"/>
    </source>
</evidence>
<comment type="similarity">
    <text evidence="1">Belongs to the importin alpha family.</text>
</comment>
<reference evidence="10" key="1">
    <citation type="submission" date="2021-02" db="EMBL/GenBank/DDBJ databases">
        <authorList>
            <person name="Nowell W R."/>
        </authorList>
    </citation>
    <scope>NUCLEOTIDE SEQUENCE</scope>
    <source>
        <strain evidence="10">Ploen Becks lab</strain>
    </source>
</reference>
<dbReference type="SMART" id="SM00184">
    <property type="entry name" value="RING"/>
    <property type="match status" value="1"/>
</dbReference>
<evidence type="ECO:0000256" key="7">
    <source>
        <dbReference type="PROSITE-ProRule" id="PRU00175"/>
    </source>
</evidence>
<dbReference type="InterPro" id="IPR001841">
    <property type="entry name" value="Znf_RING"/>
</dbReference>
<dbReference type="InterPro" id="IPR000225">
    <property type="entry name" value="Armadillo"/>
</dbReference>
<keyword evidence="3" id="KW-0479">Metal-binding</keyword>
<evidence type="ECO:0000256" key="1">
    <source>
        <dbReference type="ARBA" id="ARBA00010394"/>
    </source>
</evidence>
<dbReference type="Pfam" id="PF00514">
    <property type="entry name" value="Arm"/>
    <property type="match status" value="4"/>
</dbReference>
<dbReference type="GO" id="GO:0015031">
    <property type="term" value="P:protein transport"/>
    <property type="evidence" value="ECO:0007669"/>
    <property type="project" value="UniProtKB-KW"/>
</dbReference>
<dbReference type="PROSITE" id="PS50176">
    <property type="entry name" value="ARM_REPEAT"/>
    <property type="match status" value="2"/>
</dbReference>
<dbReference type="SMART" id="SM00185">
    <property type="entry name" value="ARM"/>
    <property type="match status" value="6"/>
</dbReference>
<evidence type="ECO:0000256" key="4">
    <source>
        <dbReference type="ARBA" id="ARBA00022771"/>
    </source>
</evidence>
<keyword evidence="6" id="KW-0653">Protein transport</keyword>
<dbReference type="EMBL" id="CAJNOC010000412">
    <property type="protein sequence ID" value="CAF0758000.1"/>
    <property type="molecule type" value="Genomic_DNA"/>
</dbReference>
<keyword evidence="5" id="KW-0862">Zinc</keyword>
<name>A0A813PNE2_9BILA</name>
<dbReference type="InterPro" id="IPR016024">
    <property type="entry name" value="ARM-type_fold"/>
</dbReference>
<evidence type="ECO:0000313" key="10">
    <source>
        <dbReference type="EMBL" id="CAF0758000.1"/>
    </source>
</evidence>
<dbReference type="Gene3D" id="1.25.10.10">
    <property type="entry name" value="Leucine-rich Repeat Variant"/>
    <property type="match status" value="1"/>
</dbReference>
<protein>
    <recommendedName>
        <fullName evidence="9">RING-type domain-containing protein</fullName>
    </recommendedName>
</protein>
<dbReference type="AlphaFoldDB" id="A0A813PNE2"/>
<dbReference type="SUPFAM" id="SSF48371">
    <property type="entry name" value="ARM repeat"/>
    <property type="match status" value="1"/>
</dbReference>
<dbReference type="PANTHER" id="PTHR23316">
    <property type="entry name" value="IMPORTIN ALPHA"/>
    <property type="match status" value="1"/>
</dbReference>